<name>A0AAN7NQ07_MYCAM</name>
<organism evidence="2 3">
    <name type="scientific">Mycteria americana</name>
    <name type="common">Wood stork</name>
    <dbReference type="NCBI Taxonomy" id="33587"/>
    <lineage>
        <taxon>Eukaryota</taxon>
        <taxon>Metazoa</taxon>
        <taxon>Chordata</taxon>
        <taxon>Craniata</taxon>
        <taxon>Vertebrata</taxon>
        <taxon>Euteleostomi</taxon>
        <taxon>Archelosauria</taxon>
        <taxon>Archosauria</taxon>
        <taxon>Dinosauria</taxon>
        <taxon>Saurischia</taxon>
        <taxon>Theropoda</taxon>
        <taxon>Coelurosauria</taxon>
        <taxon>Aves</taxon>
        <taxon>Neognathae</taxon>
        <taxon>Neoaves</taxon>
        <taxon>Aequornithes</taxon>
        <taxon>Ciconiiformes</taxon>
        <taxon>Ciconiidae</taxon>
        <taxon>Mycteria</taxon>
    </lineage>
</organism>
<feature type="chain" id="PRO_5042825281" evidence="1">
    <location>
        <begin position="26"/>
        <end position="90"/>
    </location>
</feature>
<evidence type="ECO:0000313" key="3">
    <source>
        <dbReference type="Proteomes" id="UP001333110"/>
    </source>
</evidence>
<proteinExistence type="predicted"/>
<evidence type="ECO:0000313" key="2">
    <source>
        <dbReference type="EMBL" id="KAK4815826.1"/>
    </source>
</evidence>
<evidence type="ECO:0000256" key="1">
    <source>
        <dbReference type="SAM" id="SignalP"/>
    </source>
</evidence>
<feature type="signal peptide" evidence="1">
    <location>
        <begin position="1"/>
        <end position="25"/>
    </location>
</feature>
<keyword evidence="3" id="KW-1185">Reference proteome</keyword>
<comment type="caution">
    <text evidence="2">The sequence shown here is derived from an EMBL/GenBank/DDBJ whole genome shotgun (WGS) entry which is preliminary data.</text>
</comment>
<accession>A0AAN7NQ07</accession>
<dbReference type="AlphaFoldDB" id="A0AAN7NQ07"/>
<protein>
    <submittedName>
        <fullName evidence="2">Uncharacterized protein</fullName>
    </submittedName>
</protein>
<dbReference type="Proteomes" id="UP001333110">
    <property type="component" value="Unassembled WGS sequence"/>
</dbReference>
<gene>
    <name evidence="2" type="ORF">QYF61_007435</name>
</gene>
<dbReference type="EMBL" id="JAUNZN010000009">
    <property type="protein sequence ID" value="KAK4815826.1"/>
    <property type="molecule type" value="Genomic_DNA"/>
</dbReference>
<reference evidence="2 3" key="1">
    <citation type="journal article" date="2023" name="J. Hered.">
        <title>Chromosome-level genome of the wood stork (Mycteria americana) provides insight into avian chromosome evolution.</title>
        <authorList>
            <person name="Flamio R. Jr."/>
            <person name="Ramstad K.M."/>
        </authorList>
    </citation>
    <scope>NUCLEOTIDE SEQUENCE [LARGE SCALE GENOMIC DNA]</scope>
    <source>
        <strain evidence="2">JAX WOST 10</strain>
    </source>
</reference>
<keyword evidence="1" id="KW-0732">Signal</keyword>
<sequence>MWSEVLFPLSSALLRYMWVLHAVLGSPVKETHGHTGVSAVNATKSAGCVQPAEEKAQGDLNYVYKYLMGRREGGEETRGNGHKLKYMKLH</sequence>